<gene>
    <name evidence="1" type="ORF">CU100_05120</name>
</gene>
<dbReference type="AlphaFoldDB" id="A0A2P7B0V7"/>
<reference evidence="2" key="1">
    <citation type="submission" date="2017-11" db="EMBL/GenBank/DDBJ databases">
        <authorList>
            <person name="Kuznetsova I."/>
            <person name="Sazanova A."/>
            <person name="Chirak E."/>
            <person name="Safronova V."/>
            <person name="Willems A."/>
        </authorList>
    </citation>
    <scope>NUCLEOTIDE SEQUENCE [LARGE SCALE GENOMIC DNA]</scope>
    <source>
        <strain evidence="2">PEPV15</strain>
    </source>
</reference>
<comment type="caution">
    <text evidence="1">The sequence shown here is derived from an EMBL/GenBank/DDBJ whole genome shotgun (WGS) entry which is preliminary data.</text>
</comment>
<evidence type="ECO:0000313" key="2">
    <source>
        <dbReference type="Proteomes" id="UP000241158"/>
    </source>
</evidence>
<dbReference type="EMBL" id="PGGN01000001">
    <property type="protein sequence ID" value="PSH60093.1"/>
    <property type="molecule type" value="Genomic_DNA"/>
</dbReference>
<dbReference type="RefSeq" id="WP_106715407.1">
    <property type="nucleotide sequence ID" value="NZ_JACHXT010000004.1"/>
</dbReference>
<evidence type="ECO:0000313" key="1">
    <source>
        <dbReference type="EMBL" id="PSH60093.1"/>
    </source>
</evidence>
<protein>
    <submittedName>
        <fullName evidence="1">Uncharacterized protein</fullName>
    </submittedName>
</protein>
<sequence>MERMLEAVELRLFVNERSVIAVNREKSGANAKNLALGVTGVVFWPALFLMDPKSPERVEIDALRNRNLVLTDIARTKNCPQPKSQLDDYYKKTQIDTFERWQRLTAAPPAPVR</sequence>
<name>A0A2P7B0V7_9HYPH</name>
<organism evidence="1 2">
    <name type="scientific">Phyllobacterium endophyticum</name>
    <dbReference type="NCBI Taxonomy" id="1149773"/>
    <lineage>
        <taxon>Bacteria</taxon>
        <taxon>Pseudomonadati</taxon>
        <taxon>Pseudomonadota</taxon>
        <taxon>Alphaproteobacteria</taxon>
        <taxon>Hyphomicrobiales</taxon>
        <taxon>Phyllobacteriaceae</taxon>
        <taxon>Phyllobacterium</taxon>
    </lineage>
</organism>
<accession>A0A2P7B0V7</accession>
<keyword evidence="2" id="KW-1185">Reference proteome</keyword>
<dbReference type="Proteomes" id="UP000241158">
    <property type="component" value="Unassembled WGS sequence"/>
</dbReference>
<proteinExistence type="predicted"/>